<gene>
    <name evidence="2" type="ORF">NKR19_g2763</name>
</gene>
<dbReference type="PANTHER" id="PTHR12905:SF18">
    <property type="entry name" value="ESTER HYDROLASE, PUTATIVE (AFU_ORTHOLOGUE AFUA_4G03130)-RELATED"/>
    <property type="match status" value="1"/>
</dbReference>
<dbReference type="Pfam" id="PF00149">
    <property type="entry name" value="Metallophos"/>
    <property type="match status" value="1"/>
</dbReference>
<organism evidence="2 3">
    <name type="scientific">Coniochaeta hoffmannii</name>
    <dbReference type="NCBI Taxonomy" id="91930"/>
    <lineage>
        <taxon>Eukaryota</taxon>
        <taxon>Fungi</taxon>
        <taxon>Dikarya</taxon>
        <taxon>Ascomycota</taxon>
        <taxon>Pezizomycotina</taxon>
        <taxon>Sordariomycetes</taxon>
        <taxon>Sordariomycetidae</taxon>
        <taxon>Coniochaetales</taxon>
        <taxon>Coniochaetaceae</taxon>
        <taxon>Coniochaeta</taxon>
    </lineage>
</organism>
<dbReference type="Gene3D" id="3.60.21.10">
    <property type="match status" value="1"/>
</dbReference>
<protein>
    <submittedName>
        <fullName evidence="2">Calcineurin-like phosphoesterase</fullName>
    </submittedName>
</protein>
<evidence type="ECO:0000313" key="2">
    <source>
        <dbReference type="EMBL" id="KAJ9160961.1"/>
    </source>
</evidence>
<dbReference type="GO" id="GO:0016787">
    <property type="term" value="F:hydrolase activity"/>
    <property type="evidence" value="ECO:0007669"/>
    <property type="project" value="InterPro"/>
</dbReference>
<dbReference type="InterPro" id="IPR004843">
    <property type="entry name" value="Calcineurin-like_PHP"/>
</dbReference>
<dbReference type="AlphaFoldDB" id="A0AA38S9Z6"/>
<proteinExistence type="predicted"/>
<accession>A0AA38S9Z6</accession>
<dbReference type="EMBL" id="JANBVN010000029">
    <property type="protein sequence ID" value="KAJ9160961.1"/>
    <property type="molecule type" value="Genomic_DNA"/>
</dbReference>
<keyword evidence="3" id="KW-1185">Reference proteome</keyword>
<dbReference type="InterPro" id="IPR051693">
    <property type="entry name" value="UPF0046_metallophosphoest"/>
</dbReference>
<dbReference type="SUPFAM" id="SSF56300">
    <property type="entry name" value="Metallo-dependent phosphatases"/>
    <property type="match status" value="1"/>
</dbReference>
<dbReference type="InterPro" id="IPR029052">
    <property type="entry name" value="Metallo-depent_PP-like"/>
</dbReference>
<sequence>MGLLETFHLRRRSIWEPPTPLDIFLSSPLQWLTYRIYHLILLLRGRPFHPPKDTRPIRVVCLSDTHDRIVPDVPDGDLLVHAGDLTTGGTAADIQRQVDWLDSLPHRHKVVVAGNHDSWFDPSARKVRDREQGATGVDLKSLVYLQDRLVTLQFDGGRKLNVYGAGDVPKCGGADSAFQYPRHEAPWDGRIPMETDVLVTHGPPRYHLDLNLGCASLLQEVWRVTPKLHIFGHVHWGYGRESVFYDECQRAYEALMSRPTKGPLRDFLPNSDWKEAFRVIYYGASCILWKWVMAGPGSNNAGLMVNAAQMYGNTGKLGNKVQVVHL</sequence>
<feature type="domain" description="Calcineurin-like phosphoesterase" evidence="1">
    <location>
        <begin position="58"/>
        <end position="236"/>
    </location>
</feature>
<reference evidence="2" key="1">
    <citation type="submission" date="2022-07" db="EMBL/GenBank/DDBJ databases">
        <title>Fungi with potential for degradation of polypropylene.</title>
        <authorList>
            <person name="Gostincar C."/>
        </authorList>
    </citation>
    <scope>NUCLEOTIDE SEQUENCE</scope>
    <source>
        <strain evidence="2">EXF-13287</strain>
    </source>
</reference>
<dbReference type="CDD" id="cd07379">
    <property type="entry name" value="MPP_239FB"/>
    <property type="match status" value="1"/>
</dbReference>
<evidence type="ECO:0000313" key="3">
    <source>
        <dbReference type="Proteomes" id="UP001174691"/>
    </source>
</evidence>
<name>A0AA38S9Z6_9PEZI</name>
<dbReference type="PANTHER" id="PTHR12905">
    <property type="entry name" value="METALLOPHOSPHOESTERASE"/>
    <property type="match status" value="1"/>
</dbReference>
<comment type="caution">
    <text evidence="2">The sequence shown here is derived from an EMBL/GenBank/DDBJ whole genome shotgun (WGS) entry which is preliminary data.</text>
</comment>
<dbReference type="Proteomes" id="UP001174691">
    <property type="component" value="Unassembled WGS sequence"/>
</dbReference>
<evidence type="ECO:0000259" key="1">
    <source>
        <dbReference type="Pfam" id="PF00149"/>
    </source>
</evidence>